<evidence type="ECO:0000256" key="3">
    <source>
        <dbReference type="ARBA" id="ARBA00022989"/>
    </source>
</evidence>
<feature type="transmembrane region" description="Helical" evidence="5">
    <location>
        <begin position="327"/>
        <end position="353"/>
    </location>
</feature>
<dbReference type="Pfam" id="PF07690">
    <property type="entry name" value="MFS_1"/>
    <property type="match status" value="1"/>
</dbReference>
<name>A0A8X8KQK9_9RHOB</name>
<dbReference type="SUPFAM" id="SSF103473">
    <property type="entry name" value="MFS general substrate transporter"/>
    <property type="match status" value="1"/>
</dbReference>
<comment type="caution">
    <text evidence="7">The sequence shown here is derived from an EMBL/GenBank/DDBJ whole genome shotgun (WGS) entry which is preliminary data.</text>
</comment>
<evidence type="ECO:0000256" key="1">
    <source>
        <dbReference type="ARBA" id="ARBA00004141"/>
    </source>
</evidence>
<dbReference type="Proteomes" id="UP000484076">
    <property type="component" value="Unassembled WGS sequence"/>
</dbReference>
<feature type="transmembrane region" description="Helical" evidence="5">
    <location>
        <begin position="359"/>
        <end position="377"/>
    </location>
</feature>
<dbReference type="PANTHER" id="PTHR23514:SF13">
    <property type="entry name" value="INNER MEMBRANE PROTEIN YBJJ"/>
    <property type="match status" value="1"/>
</dbReference>
<keyword evidence="8" id="KW-1185">Reference proteome</keyword>
<feature type="transmembrane region" description="Helical" evidence="5">
    <location>
        <begin position="94"/>
        <end position="116"/>
    </location>
</feature>
<protein>
    <submittedName>
        <fullName evidence="7">MFS transporter</fullName>
    </submittedName>
</protein>
<dbReference type="GO" id="GO:0022857">
    <property type="term" value="F:transmembrane transporter activity"/>
    <property type="evidence" value="ECO:0007669"/>
    <property type="project" value="InterPro"/>
</dbReference>
<feature type="domain" description="Major facilitator superfamily (MFS) profile" evidence="6">
    <location>
        <begin position="168"/>
        <end position="386"/>
    </location>
</feature>
<dbReference type="RefSeq" id="WP_152824598.1">
    <property type="nucleotide sequence ID" value="NZ_WHUT02000003.1"/>
</dbReference>
<dbReference type="AlphaFoldDB" id="A0A8X8KQK9"/>
<evidence type="ECO:0000256" key="2">
    <source>
        <dbReference type="ARBA" id="ARBA00022692"/>
    </source>
</evidence>
<feature type="transmembrane region" description="Helical" evidence="5">
    <location>
        <begin position="137"/>
        <end position="156"/>
    </location>
</feature>
<keyword evidence="3 5" id="KW-1133">Transmembrane helix</keyword>
<feature type="transmembrane region" description="Helical" evidence="5">
    <location>
        <begin position="69"/>
        <end position="88"/>
    </location>
</feature>
<dbReference type="PANTHER" id="PTHR23514">
    <property type="entry name" value="BYPASS OF STOP CODON PROTEIN 6"/>
    <property type="match status" value="1"/>
</dbReference>
<keyword evidence="2 5" id="KW-0812">Transmembrane</keyword>
<organism evidence="7 8">
    <name type="scientific">Fertoeibacter niger</name>
    <dbReference type="NCBI Taxonomy" id="2656921"/>
    <lineage>
        <taxon>Bacteria</taxon>
        <taxon>Pseudomonadati</taxon>
        <taxon>Pseudomonadota</taxon>
        <taxon>Alphaproteobacteria</taxon>
        <taxon>Rhodobacterales</taxon>
        <taxon>Paracoccaceae</taxon>
        <taxon>Fertoeibacter</taxon>
    </lineage>
</organism>
<evidence type="ECO:0000256" key="4">
    <source>
        <dbReference type="ARBA" id="ARBA00023136"/>
    </source>
</evidence>
<evidence type="ECO:0000259" key="6">
    <source>
        <dbReference type="PROSITE" id="PS50850"/>
    </source>
</evidence>
<comment type="subcellular location">
    <subcellularLocation>
        <location evidence="1">Membrane</location>
        <topology evidence="1">Multi-pass membrane protein</topology>
    </subcellularLocation>
</comment>
<feature type="transmembrane region" description="Helical" evidence="5">
    <location>
        <begin position="199"/>
        <end position="216"/>
    </location>
</feature>
<dbReference type="InterPro" id="IPR011701">
    <property type="entry name" value="MFS"/>
</dbReference>
<reference evidence="7" key="1">
    <citation type="submission" date="2020-05" db="EMBL/GenBank/DDBJ databases">
        <title>Fertoebacter nigrum gen. nov., sp. nov., a new member of the family Rhodobacteraceae.</title>
        <authorList>
            <person name="Szuroczki S."/>
            <person name="Abbaszade G."/>
            <person name="Buni D."/>
            <person name="Schumann P."/>
            <person name="Toth E."/>
        </authorList>
    </citation>
    <scope>NUCLEOTIDE SEQUENCE</scope>
    <source>
        <strain evidence="7">RG-N-1a</strain>
    </source>
</reference>
<dbReference type="CDD" id="cd17393">
    <property type="entry name" value="MFS_MosC_like"/>
    <property type="match status" value="1"/>
</dbReference>
<dbReference type="Gene3D" id="1.20.1250.20">
    <property type="entry name" value="MFS general substrate transporter like domains"/>
    <property type="match status" value="2"/>
</dbReference>
<feature type="transmembrane region" description="Helical" evidence="5">
    <location>
        <begin position="44"/>
        <end position="62"/>
    </location>
</feature>
<evidence type="ECO:0000313" key="7">
    <source>
        <dbReference type="EMBL" id="NUB44182.1"/>
    </source>
</evidence>
<keyword evidence="4 5" id="KW-0472">Membrane</keyword>
<dbReference type="InterPro" id="IPR036259">
    <property type="entry name" value="MFS_trans_sf"/>
</dbReference>
<evidence type="ECO:0000313" key="8">
    <source>
        <dbReference type="Proteomes" id="UP000484076"/>
    </source>
</evidence>
<evidence type="ECO:0000256" key="5">
    <source>
        <dbReference type="SAM" id="Phobius"/>
    </source>
</evidence>
<feature type="transmembrane region" description="Helical" evidence="5">
    <location>
        <begin position="162"/>
        <end position="179"/>
    </location>
</feature>
<feature type="transmembrane region" description="Helical" evidence="5">
    <location>
        <begin position="269"/>
        <end position="287"/>
    </location>
</feature>
<feature type="transmembrane region" description="Helical" evidence="5">
    <location>
        <begin position="236"/>
        <end position="257"/>
    </location>
</feature>
<sequence>MSFLTTLGTARPAVAAFAAMGLLWGAFAAVMPDTKDMLGVSEATLGLLMLAAPVAAVTAMLLAPGTGTLLGRVALPVAVLAMGLAFVMPGQAGALWVFALAMAGCGATTGTLDVLMNARVAALENDRGLHLMNLCHAAYSLAYAVGAVGTGAARAAGWSPGMVLGTAGLTAMALALVALERDGRIIGLRKPKGGTAGHLGRLPLIGGAIVMIAFLSENAAEAWSALHIERTLGGSAAEGSLGPAVLALTMGVSRLAGQGLVSRISPERLLTGGAVLAAIGALVAAAATSPAMAYAGFIIMGIGASVLAPTAFSLVGRMAQPEARARAVARATLFGYFGYFFGPPALGVIAGAFGLRAAFGFAALALLLVLALVPLLAGRLQNRAAL</sequence>
<feature type="transmembrane region" description="Helical" evidence="5">
    <location>
        <begin position="293"/>
        <end position="315"/>
    </location>
</feature>
<proteinExistence type="predicted"/>
<dbReference type="InterPro" id="IPR051788">
    <property type="entry name" value="MFS_Transporter"/>
</dbReference>
<dbReference type="InterPro" id="IPR020846">
    <property type="entry name" value="MFS_dom"/>
</dbReference>
<dbReference type="EMBL" id="WHUT02000003">
    <property type="protein sequence ID" value="NUB44182.1"/>
    <property type="molecule type" value="Genomic_DNA"/>
</dbReference>
<dbReference type="PROSITE" id="PS50850">
    <property type="entry name" value="MFS"/>
    <property type="match status" value="1"/>
</dbReference>
<dbReference type="GO" id="GO:0016020">
    <property type="term" value="C:membrane"/>
    <property type="evidence" value="ECO:0007669"/>
    <property type="project" value="UniProtKB-SubCell"/>
</dbReference>
<accession>A0A8X8KQK9</accession>
<gene>
    <name evidence="7" type="ORF">GEU84_007295</name>
</gene>